<protein>
    <submittedName>
        <fullName evidence="2">LPXTG cell wall anchor domain-containing protein</fullName>
    </submittedName>
</protein>
<organism evidence="2 3">
    <name type="scientific">Clostridium rhizosphaerae</name>
    <dbReference type="NCBI Taxonomy" id="2803861"/>
    <lineage>
        <taxon>Bacteria</taxon>
        <taxon>Bacillati</taxon>
        <taxon>Bacillota</taxon>
        <taxon>Clostridia</taxon>
        <taxon>Eubacteriales</taxon>
        <taxon>Clostridiaceae</taxon>
        <taxon>Clostridium</taxon>
    </lineage>
</organism>
<dbReference type="Proteomes" id="UP000632377">
    <property type="component" value="Unassembled WGS sequence"/>
</dbReference>
<proteinExistence type="predicted"/>
<keyword evidence="3" id="KW-1185">Reference proteome</keyword>
<dbReference type="Gene3D" id="2.130.10.10">
    <property type="entry name" value="YVTN repeat-like/Quinoprotein amine dehydrogenase"/>
    <property type="match status" value="1"/>
</dbReference>
<dbReference type="NCBIfam" id="TIGR01167">
    <property type="entry name" value="LPXTG_anchor"/>
    <property type="match status" value="1"/>
</dbReference>
<feature type="transmembrane region" description="Helical" evidence="1">
    <location>
        <begin position="608"/>
        <end position="624"/>
    </location>
</feature>
<accession>A0ABS1TBP4</accession>
<dbReference type="EMBL" id="JAESWC010000008">
    <property type="protein sequence ID" value="MBL4936774.1"/>
    <property type="molecule type" value="Genomic_DNA"/>
</dbReference>
<dbReference type="InterPro" id="IPR015943">
    <property type="entry name" value="WD40/YVTN_repeat-like_dom_sf"/>
</dbReference>
<keyword evidence="1" id="KW-0812">Transmembrane</keyword>
<evidence type="ECO:0000313" key="2">
    <source>
        <dbReference type="EMBL" id="MBL4936774.1"/>
    </source>
</evidence>
<keyword evidence="1" id="KW-1133">Transmembrane helix</keyword>
<evidence type="ECO:0000256" key="1">
    <source>
        <dbReference type="SAM" id="Phobius"/>
    </source>
</evidence>
<keyword evidence="1" id="KW-0472">Membrane</keyword>
<name>A0ABS1TBP4_9CLOT</name>
<dbReference type="SUPFAM" id="SSF101898">
    <property type="entry name" value="NHL repeat"/>
    <property type="match status" value="1"/>
</dbReference>
<sequence>MKTQKKRRNSILMVLLFLTMLFQTLDIKVKAEEADSTVPTFTEVKKETIGFALQHKGKTIIKNVNIVDNNLKLFVEEKDQKHIISEDFNFLRWLDDIGVYNDNLYVIQDTEEDKPIYKVDLNTYKMEFVKNMPKSPVGNPYVEKIVIDQTGTMWFLGSEYNIPEYYPNSTRIKDNYTRHIVYNEKGFKFEFSILQQSGRSNFDSFNGLQVDQGGNVWFFKSFGTGTDNKLYRVSKDNQIKEFTLPTSYTIRSMYVGSNNTINIVDGHITKTDSSERFDKEFVQRYAIVGDNLQLMKEFDMTGKDVYYDKDINGNLWVDEDGVISKFEGDSLVKKYVVSDALKGVRVYDDKHLVATGIVGFGYFNISIDDEKPPVVDDTKSPVVDDGKSPVVDDAKPPVVEKFTTKIDSNTKSATVILDTAQIVKNEVNEVSPLLGADVQSVEAKLDAAAINSGTGSYKMNTSKVTMELPFAAVDYEGTVQGSYVNIKQNIITNDPILNSLKNVGKIFDFSLGTYMQDGTKIKDIHNFKSGKAKIAVKLTSDEVKNLDTTKLGAYYYNETTKQWELIGGSYDKNTKTFTFETTHFSKYTIAQTNGMLPQTGAFLNNNDLIIGALLLIAFGVLLFIKKPTMKQI</sequence>
<gene>
    <name evidence="2" type="ORF">JK636_13505</name>
</gene>
<reference evidence="2 3" key="1">
    <citation type="submission" date="2021-01" db="EMBL/GenBank/DDBJ databases">
        <title>Genome public.</title>
        <authorList>
            <person name="Liu C."/>
            <person name="Sun Q."/>
        </authorList>
    </citation>
    <scope>NUCLEOTIDE SEQUENCE [LARGE SCALE GENOMIC DNA]</scope>
    <source>
        <strain evidence="2 3">YIM B02515</strain>
    </source>
</reference>
<dbReference type="RefSeq" id="WP_202749528.1">
    <property type="nucleotide sequence ID" value="NZ_JAESWC010000008.1"/>
</dbReference>
<evidence type="ECO:0000313" key="3">
    <source>
        <dbReference type="Proteomes" id="UP000632377"/>
    </source>
</evidence>
<comment type="caution">
    <text evidence="2">The sequence shown here is derived from an EMBL/GenBank/DDBJ whole genome shotgun (WGS) entry which is preliminary data.</text>
</comment>